<reference evidence="1 2" key="1">
    <citation type="journal article" date="2020" name="Antonie Van Leeuwenhoek">
        <title>Rhodopirellula heiligendammensis sp. nov., Rhodopirellula pilleata sp. nov., and Rhodopirellula solitaria sp. nov. isolated from natural or artificial marine surfaces in Northern Germany and California, USA, and emended description of the genus Rhodopirellula.</title>
        <authorList>
            <person name="Kallscheuer N."/>
            <person name="Wiegand S."/>
            <person name="Jogler M."/>
            <person name="Boedeker C."/>
            <person name="Peeters S.H."/>
            <person name="Rast P."/>
            <person name="Heuer A."/>
            <person name="Jetten M.S.M."/>
            <person name="Rohde M."/>
            <person name="Jogler C."/>
        </authorList>
    </citation>
    <scope>NUCLEOTIDE SEQUENCE [LARGE SCALE GENOMIC DNA]</scope>
    <source>
        <strain evidence="1 2">Poly21</strain>
    </source>
</reference>
<dbReference type="AlphaFoldDB" id="A0A5C6BEX6"/>
<dbReference type="RefSeq" id="WP_302120453.1">
    <property type="nucleotide sequence ID" value="NZ_SJPU01000004.1"/>
</dbReference>
<name>A0A5C6BEX6_9BACT</name>
<accession>A0A5C6BEX6</accession>
<evidence type="ECO:0000313" key="1">
    <source>
        <dbReference type="EMBL" id="TWU10207.1"/>
    </source>
</evidence>
<keyword evidence="2" id="KW-1185">Reference proteome</keyword>
<dbReference type="Pfam" id="PF05013">
    <property type="entry name" value="FGase"/>
    <property type="match status" value="1"/>
</dbReference>
<gene>
    <name evidence="1" type="ORF">Poly21_51770</name>
</gene>
<dbReference type="Proteomes" id="UP000319908">
    <property type="component" value="Unassembled WGS sequence"/>
</dbReference>
<protein>
    <submittedName>
        <fullName evidence="1">N-formylglutamate amidohydrolase</fullName>
    </submittedName>
</protein>
<dbReference type="Gene3D" id="3.40.630.40">
    <property type="entry name" value="Zn-dependent exopeptidases"/>
    <property type="match status" value="1"/>
</dbReference>
<dbReference type="InterPro" id="IPR007709">
    <property type="entry name" value="N-FG_amidohydro"/>
</dbReference>
<proteinExistence type="predicted"/>
<evidence type="ECO:0000313" key="2">
    <source>
        <dbReference type="Proteomes" id="UP000319908"/>
    </source>
</evidence>
<dbReference type="EMBL" id="SJPU01000004">
    <property type="protein sequence ID" value="TWU10207.1"/>
    <property type="molecule type" value="Genomic_DNA"/>
</dbReference>
<organism evidence="1 2">
    <name type="scientific">Allorhodopirellula heiligendammensis</name>
    <dbReference type="NCBI Taxonomy" id="2714739"/>
    <lineage>
        <taxon>Bacteria</taxon>
        <taxon>Pseudomonadati</taxon>
        <taxon>Planctomycetota</taxon>
        <taxon>Planctomycetia</taxon>
        <taxon>Pirellulales</taxon>
        <taxon>Pirellulaceae</taxon>
        <taxon>Allorhodopirellula</taxon>
    </lineage>
</organism>
<dbReference type="SUPFAM" id="SSF53187">
    <property type="entry name" value="Zn-dependent exopeptidases"/>
    <property type="match status" value="1"/>
</dbReference>
<comment type="caution">
    <text evidence="1">The sequence shown here is derived from an EMBL/GenBank/DDBJ whole genome shotgun (WGS) entry which is preliminary data.</text>
</comment>
<sequence length="251" mass="28575">MSLLITCDTGGWKTPTRLRSHLDDTELSSSDQMVAGEIGIDRLVRQGIDREANFATRRLAYCSGGIAICNEYRADLIDVGRSLHHRDLFSPAVRELPAATRSAIIEEIYSPYRTRVERQLLDMLRTWSYVVHLSVRTFNAKTRDGRWRRGDIGLLYDPSREDEVDWCMDLVEELYHTAPDLKVRRNHPWRGTNDSLTKALRGQFLPDVYLGIEVVLNRSWVARSVACRDETLSLIGDAIGELTGDLIERAA</sequence>